<evidence type="ECO:0000313" key="2">
    <source>
        <dbReference type="Proteomes" id="UP000790347"/>
    </source>
</evidence>
<protein>
    <submittedName>
        <fullName evidence="1">Uncharacterized protein</fullName>
    </submittedName>
</protein>
<reference evidence="1" key="2">
    <citation type="journal article" date="2022" name="Res Sq">
        <title>Comparative Genomics Reveals Insights into the Divergent Evolution of Astigmatic Mites and Household Pest Adaptations.</title>
        <authorList>
            <person name="Xiong Q."/>
            <person name="Wan A.T.-Y."/>
            <person name="Liu X.-Y."/>
            <person name="Fung C.S.-H."/>
            <person name="Xiao X."/>
            <person name="Malainual N."/>
            <person name="Hou J."/>
            <person name="Wang L."/>
            <person name="Wang M."/>
            <person name="Yang K."/>
            <person name="Cui Y."/>
            <person name="Leung E."/>
            <person name="Nong W."/>
            <person name="Shin S.-K."/>
            <person name="Au S."/>
            <person name="Jeong K.Y."/>
            <person name="Chew F.T."/>
            <person name="Hui J."/>
            <person name="Leung T.F."/>
            <person name="Tungtrongchitr A."/>
            <person name="Zhong N."/>
            <person name="Liu Z."/>
            <person name="Tsui S."/>
        </authorList>
    </citation>
    <scope>NUCLEOTIDE SEQUENCE</scope>
    <source>
        <strain evidence="1">Derf</strain>
        <tissue evidence="1">Whole organism</tissue>
    </source>
</reference>
<gene>
    <name evidence="1" type="ORF">DERF_012973</name>
</gene>
<dbReference type="EMBL" id="ASGP02000007">
    <property type="protein sequence ID" value="KAH9496952.1"/>
    <property type="molecule type" value="Genomic_DNA"/>
</dbReference>
<comment type="caution">
    <text evidence="1">The sequence shown here is derived from an EMBL/GenBank/DDBJ whole genome shotgun (WGS) entry which is preliminary data.</text>
</comment>
<accession>A0A922KZY0</accession>
<dbReference type="AlphaFoldDB" id="A0A922KZY0"/>
<name>A0A922KZY0_DERFA</name>
<dbReference type="Proteomes" id="UP000790347">
    <property type="component" value="Unassembled WGS sequence"/>
</dbReference>
<sequence>MLSVARSKRHARFFRFLHSSSPSHRHTCFGLFIDYVMRQHSHRSLSTYFMHKMYEKLRKESHLCSICGTHSGRYISASTHRITHSNRFVDKKRSYYNVDINIISGYDTLRSYHGERFLIALRSNSQNWPKICGSNNISVRSNNMAQFGIEASKGGNHGRSSPLGCHTCFWAVHSL</sequence>
<keyword evidence="2" id="KW-1185">Reference proteome</keyword>
<evidence type="ECO:0000313" key="1">
    <source>
        <dbReference type="EMBL" id="KAH9496952.1"/>
    </source>
</evidence>
<reference evidence="1" key="1">
    <citation type="submission" date="2013-05" db="EMBL/GenBank/DDBJ databases">
        <authorList>
            <person name="Yim A.K.Y."/>
            <person name="Chan T.F."/>
            <person name="Ji K.M."/>
            <person name="Liu X.Y."/>
            <person name="Zhou J.W."/>
            <person name="Li R.Q."/>
            <person name="Yang K.Y."/>
            <person name="Li J."/>
            <person name="Li M."/>
            <person name="Law P.T.W."/>
            <person name="Wu Y.L."/>
            <person name="Cai Z.L."/>
            <person name="Qin H."/>
            <person name="Bao Y."/>
            <person name="Leung R.K.K."/>
            <person name="Ng P.K.S."/>
            <person name="Zou J."/>
            <person name="Zhong X.J."/>
            <person name="Ran P.X."/>
            <person name="Zhong N.S."/>
            <person name="Liu Z.G."/>
            <person name="Tsui S.K.W."/>
        </authorList>
    </citation>
    <scope>NUCLEOTIDE SEQUENCE</scope>
    <source>
        <strain evidence="1">Derf</strain>
        <tissue evidence="1">Whole organism</tissue>
    </source>
</reference>
<organism evidence="1 2">
    <name type="scientific">Dermatophagoides farinae</name>
    <name type="common">American house dust mite</name>
    <dbReference type="NCBI Taxonomy" id="6954"/>
    <lineage>
        <taxon>Eukaryota</taxon>
        <taxon>Metazoa</taxon>
        <taxon>Ecdysozoa</taxon>
        <taxon>Arthropoda</taxon>
        <taxon>Chelicerata</taxon>
        <taxon>Arachnida</taxon>
        <taxon>Acari</taxon>
        <taxon>Acariformes</taxon>
        <taxon>Sarcoptiformes</taxon>
        <taxon>Astigmata</taxon>
        <taxon>Psoroptidia</taxon>
        <taxon>Analgoidea</taxon>
        <taxon>Pyroglyphidae</taxon>
        <taxon>Dermatophagoidinae</taxon>
        <taxon>Dermatophagoides</taxon>
    </lineage>
</organism>
<proteinExistence type="predicted"/>